<organism evidence="3 4">
    <name type="scientific">Paenibacillus nasutitermitis</name>
    <dbReference type="NCBI Taxonomy" id="1652958"/>
    <lineage>
        <taxon>Bacteria</taxon>
        <taxon>Bacillati</taxon>
        <taxon>Bacillota</taxon>
        <taxon>Bacilli</taxon>
        <taxon>Bacillales</taxon>
        <taxon>Paenibacillaceae</taxon>
        <taxon>Paenibacillus</taxon>
    </lineage>
</organism>
<comment type="caution">
    <text evidence="3">The sequence shown here is derived from an EMBL/GenBank/DDBJ whole genome shotgun (WGS) entry which is preliminary data.</text>
</comment>
<reference evidence="3" key="2">
    <citation type="submission" date="2020-09" db="EMBL/GenBank/DDBJ databases">
        <authorList>
            <person name="Sun Q."/>
            <person name="Zhou Y."/>
        </authorList>
    </citation>
    <scope>NUCLEOTIDE SEQUENCE</scope>
    <source>
        <strain evidence="3">CGMCC 1.15178</strain>
    </source>
</reference>
<feature type="binding site" evidence="1">
    <location>
        <position position="152"/>
    </location>
    <ligand>
        <name>S-adenosyl-L-methionine</name>
        <dbReference type="ChEBI" id="CHEBI:59789"/>
    </ligand>
</feature>
<keyword evidence="4" id="KW-1185">Reference proteome</keyword>
<evidence type="ECO:0000313" key="4">
    <source>
        <dbReference type="Proteomes" id="UP000612456"/>
    </source>
</evidence>
<dbReference type="PANTHER" id="PTHR43460:SF1">
    <property type="entry name" value="METHYLTRANSFERASE TYPE 11 DOMAIN-CONTAINING PROTEIN"/>
    <property type="match status" value="1"/>
</dbReference>
<accession>A0A916Z7P2</accession>
<feature type="binding site" evidence="1">
    <location>
        <position position="29"/>
    </location>
    <ligand>
        <name>S-adenosyl-L-methionine</name>
        <dbReference type="ChEBI" id="CHEBI:59789"/>
    </ligand>
</feature>
<dbReference type="Gene3D" id="3.40.50.150">
    <property type="entry name" value="Vaccinia Virus protein VP39"/>
    <property type="match status" value="1"/>
</dbReference>
<evidence type="ECO:0000313" key="3">
    <source>
        <dbReference type="EMBL" id="GGD78334.1"/>
    </source>
</evidence>
<dbReference type="Proteomes" id="UP000612456">
    <property type="component" value="Unassembled WGS sequence"/>
</dbReference>
<dbReference type="PIRSF" id="PIRSF018249">
    <property type="entry name" value="MyrA_prd"/>
    <property type="match status" value="1"/>
</dbReference>
<dbReference type="AlphaFoldDB" id="A0A916Z7P2"/>
<proteinExistence type="predicted"/>
<dbReference type="SUPFAM" id="SSF53335">
    <property type="entry name" value="S-adenosyl-L-methionine-dependent methyltransferases"/>
    <property type="match status" value="1"/>
</dbReference>
<dbReference type="EMBL" id="BMHP01000003">
    <property type="protein sequence ID" value="GGD78334.1"/>
    <property type="molecule type" value="Genomic_DNA"/>
</dbReference>
<dbReference type="GO" id="GO:0008168">
    <property type="term" value="F:methyltransferase activity"/>
    <property type="evidence" value="ECO:0007669"/>
    <property type="project" value="InterPro"/>
</dbReference>
<sequence length="241" mass="27421">MNFFSGPHQSKYDKQLFEARRLIGETGIFDPVIEIISAKIKQELKKKHREINLLDAGCGEGSHLNSLQEKLVRSMPADVRGVGLDISKIGIQMASKAHPKAVWCVGDLANCPFASGQFQVILNFLSPSNYAEFQRMLAEEGMVVKVVPEGNYLKEIRELLQESKTGHRDSDGRTSELFSRHFKQVYAEQVQYRCALYPFMISPLLQMTPLSWGFTQQQMREIVQRGLKEITVDLKILFGRK</sequence>
<keyword evidence="1" id="KW-0949">S-adenosyl-L-methionine</keyword>
<protein>
    <recommendedName>
        <fullName evidence="2">Methyltransferase domain-containing protein</fullName>
    </recommendedName>
</protein>
<dbReference type="InterPro" id="IPR029063">
    <property type="entry name" value="SAM-dependent_MTases_sf"/>
</dbReference>
<evidence type="ECO:0000256" key="1">
    <source>
        <dbReference type="PIRSR" id="PIRSR018249-2"/>
    </source>
</evidence>
<dbReference type="PANTHER" id="PTHR43460">
    <property type="entry name" value="METHYLTRANSFERASE"/>
    <property type="match status" value="1"/>
</dbReference>
<feature type="binding site" evidence="1">
    <location>
        <begin position="60"/>
        <end position="61"/>
    </location>
    <ligand>
        <name>S-adenosyl-L-methionine</name>
        <dbReference type="ChEBI" id="CHEBI:59789"/>
    </ligand>
</feature>
<dbReference type="InterPro" id="IPR016718">
    <property type="entry name" value="rRNA_m1G-MeTrfase_A_prd"/>
</dbReference>
<name>A0A916Z7P2_9BACL</name>
<reference evidence="3" key="1">
    <citation type="journal article" date="2014" name="Int. J. Syst. Evol. Microbiol.">
        <title>Complete genome sequence of Corynebacterium casei LMG S-19264T (=DSM 44701T), isolated from a smear-ripened cheese.</title>
        <authorList>
            <consortium name="US DOE Joint Genome Institute (JGI-PGF)"/>
            <person name="Walter F."/>
            <person name="Albersmeier A."/>
            <person name="Kalinowski J."/>
            <person name="Ruckert C."/>
        </authorList>
    </citation>
    <scope>NUCLEOTIDE SEQUENCE</scope>
    <source>
        <strain evidence="3">CGMCC 1.15178</strain>
    </source>
</reference>
<dbReference type="Pfam" id="PF13649">
    <property type="entry name" value="Methyltransf_25"/>
    <property type="match status" value="1"/>
</dbReference>
<feature type="domain" description="Methyltransferase" evidence="2">
    <location>
        <begin position="54"/>
        <end position="139"/>
    </location>
</feature>
<dbReference type="InterPro" id="IPR052939">
    <property type="entry name" value="23S_rRNA_MeTrnsfrase_RlmA"/>
</dbReference>
<gene>
    <name evidence="3" type="ORF">GCM10010911_40460</name>
</gene>
<evidence type="ECO:0000259" key="2">
    <source>
        <dbReference type="Pfam" id="PF13649"/>
    </source>
</evidence>
<dbReference type="InterPro" id="IPR041698">
    <property type="entry name" value="Methyltransf_25"/>
</dbReference>